<gene>
    <name evidence="3" type="ORF">ADEAN_000733400</name>
</gene>
<dbReference type="PROSITE" id="PS51257">
    <property type="entry name" value="PROKAR_LIPOPROTEIN"/>
    <property type="match status" value="1"/>
</dbReference>
<keyword evidence="4" id="KW-1185">Reference proteome</keyword>
<dbReference type="AlphaFoldDB" id="A0A7G2CLM6"/>
<sequence length="433" mass="49009">MLRHLTNAPVVGLTVLLSCLSTLFLLPYYIQKLKTQVEADPLLVLSSAPHASDLPSNFKWSRMLLEVLPLGFLGTSVYEIAIKVFIFLFYVRSLERVWGSYYFFTVLVHAAVFALLVMHLLVVKPFSIPEDWLNNPTNVNSLTISPDLDASTSFYFYFYSSDYHKTDSTSQILRFMLFHNYNRQYIHLLSGGASLIVVSSFVFRYIMETPQNSKNSNVLKSVFSRSYFLLLLLLFSHESELYSTYNNNSVFFGKNRNNNMNKRGRGRSSLRIELTFLTRLFFVLCGYLFSLFTCNVNCFNNNNSHNSTLFRYFDWFTANISKKSVKFLLVEISVLSFFIRREKEGDTRFAKKLANPSSRPAAQPGQASLHPANTTVEGDTKCRGSAASARSGAHGGTGEARRKCGGGAGGTAMNSWSIERMRIIFGDCVFVCL</sequence>
<evidence type="ECO:0000256" key="2">
    <source>
        <dbReference type="SAM" id="Phobius"/>
    </source>
</evidence>
<feature type="transmembrane region" description="Helical" evidence="2">
    <location>
        <begin position="185"/>
        <end position="206"/>
    </location>
</feature>
<dbReference type="Proteomes" id="UP000515908">
    <property type="component" value="Chromosome 15"/>
</dbReference>
<protein>
    <submittedName>
        <fullName evidence="3">Uncharacterized protein</fullName>
    </submittedName>
</protein>
<dbReference type="EMBL" id="LR877159">
    <property type="protein sequence ID" value="CAD2219821.1"/>
    <property type="molecule type" value="Genomic_DNA"/>
</dbReference>
<dbReference type="VEuPathDB" id="TriTrypDB:ADEAN_000733400"/>
<name>A0A7G2CLM6_9TRYP</name>
<keyword evidence="2" id="KW-0812">Transmembrane</keyword>
<feature type="compositionally biased region" description="Low complexity" evidence="1">
    <location>
        <begin position="383"/>
        <end position="392"/>
    </location>
</feature>
<keyword evidence="2" id="KW-0472">Membrane</keyword>
<evidence type="ECO:0000256" key="1">
    <source>
        <dbReference type="SAM" id="MobiDB-lite"/>
    </source>
</evidence>
<keyword evidence="2" id="KW-1133">Transmembrane helix</keyword>
<evidence type="ECO:0000313" key="4">
    <source>
        <dbReference type="Proteomes" id="UP000515908"/>
    </source>
</evidence>
<feature type="transmembrane region" description="Helical" evidence="2">
    <location>
        <begin position="270"/>
        <end position="292"/>
    </location>
</feature>
<organism evidence="3 4">
    <name type="scientific">Angomonas deanei</name>
    <dbReference type="NCBI Taxonomy" id="59799"/>
    <lineage>
        <taxon>Eukaryota</taxon>
        <taxon>Discoba</taxon>
        <taxon>Euglenozoa</taxon>
        <taxon>Kinetoplastea</taxon>
        <taxon>Metakinetoplastina</taxon>
        <taxon>Trypanosomatida</taxon>
        <taxon>Trypanosomatidae</taxon>
        <taxon>Strigomonadinae</taxon>
        <taxon>Angomonas</taxon>
    </lineage>
</organism>
<proteinExistence type="predicted"/>
<feature type="transmembrane region" description="Helical" evidence="2">
    <location>
        <begin position="101"/>
        <end position="123"/>
    </location>
</feature>
<evidence type="ECO:0000313" key="3">
    <source>
        <dbReference type="EMBL" id="CAD2219821.1"/>
    </source>
</evidence>
<feature type="region of interest" description="Disordered" evidence="1">
    <location>
        <begin position="353"/>
        <end position="409"/>
    </location>
</feature>
<feature type="transmembrane region" description="Helical" evidence="2">
    <location>
        <begin position="6"/>
        <end position="26"/>
    </location>
</feature>
<reference evidence="3 4" key="1">
    <citation type="submission" date="2020-08" db="EMBL/GenBank/DDBJ databases">
        <authorList>
            <person name="Newling K."/>
            <person name="Davey J."/>
            <person name="Forrester S."/>
        </authorList>
    </citation>
    <scope>NUCLEOTIDE SEQUENCE [LARGE SCALE GENOMIC DNA]</scope>
    <source>
        <strain evidence="4">Crithidia deanei Carvalho (ATCC PRA-265)</strain>
    </source>
</reference>
<accession>A0A7G2CLM6</accession>
<feature type="transmembrane region" description="Helical" evidence="2">
    <location>
        <begin position="67"/>
        <end position="89"/>
    </location>
</feature>